<keyword evidence="3" id="KW-1185">Reference proteome</keyword>
<dbReference type="EMBL" id="FNVA01000002">
    <property type="protein sequence ID" value="SEG01516.1"/>
    <property type="molecule type" value="Genomic_DNA"/>
</dbReference>
<keyword evidence="1" id="KW-0732">Signal</keyword>
<organism evidence="2 3">
    <name type="scientific">Bryocella elongata</name>
    <dbReference type="NCBI Taxonomy" id="863522"/>
    <lineage>
        <taxon>Bacteria</taxon>
        <taxon>Pseudomonadati</taxon>
        <taxon>Acidobacteriota</taxon>
        <taxon>Terriglobia</taxon>
        <taxon>Terriglobales</taxon>
        <taxon>Acidobacteriaceae</taxon>
        <taxon>Bryocella</taxon>
    </lineage>
</organism>
<evidence type="ECO:0000313" key="2">
    <source>
        <dbReference type="EMBL" id="SEG01516.1"/>
    </source>
</evidence>
<reference evidence="2 3" key="1">
    <citation type="submission" date="2016-10" db="EMBL/GenBank/DDBJ databases">
        <authorList>
            <person name="de Groot N.N."/>
        </authorList>
    </citation>
    <scope>NUCLEOTIDE SEQUENCE [LARGE SCALE GENOMIC DNA]</scope>
    <source>
        <strain evidence="2 3">DSM 22489</strain>
    </source>
</reference>
<protein>
    <recommendedName>
        <fullName evidence="4">Outer membrane protein beta-barrel domain-containing protein</fullName>
    </recommendedName>
</protein>
<dbReference type="Proteomes" id="UP000236728">
    <property type="component" value="Unassembled WGS sequence"/>
</dbReference>
<evidence type="ECO:0008006" key="4">
    <source>
        <dbReference type="Google" id="ProtNLM"/>
    </source>
</evidence>
<evidence type="ECO:0000256" key="1">
    <source>
        <dbReference type="SAM" id="SignalP"/>
    </source>
</evidence>
<proteinExistence type="predicted"/>
<feature type="signal peptide" evidence="1">
    <location>
        <begin position="1"/>
        <end position="31"/>
    </location>
</feature>
<name>A0A1H5WQM9_9BACT</name>
<dbReference type="OrthoDB" id="117918at2"/>
<feature type="chain" id="PRO_5009288580" description="Outer membrane protein beta-barrel domain-containing protein" evidence="1">
    <location>
        <begin position="32"/>
        <end position="246"/>
    </location>
</feature>
<dbReference type="RefSeq" id="WP_146072076.1">
    <property type="nucleotide sequence ID" value="NZ_FNVA01000002.1"/>
</dbReference>
<dbReference type="AlphaFoldDB" id="A0A1H5WQM9"/>
<accession>A0A1H5WQM9</accession>
<gene>
    <name evidence="2" type="ORF">SAMN05421819_1691</name>
</gene>
<sequence>MIFGKRFGGWRSGLGLALVSCGLTALPVAKAQTQAGVYVGYAATRMSDISCLSTSVACSNGTAAVNGTTVSTGHLNPSGVFVGGYYDWRKFGPMTLGFDVRYMDARSNKSAVTSGGGENMVTSNTVLGGVRGSFPTPIHWIRPYIQASVGHTSSNVTEPTCITGGGGTLLCSSTTVTSPVPRQYDSFFTVEGFGGVDIRISSFLSLRAIELGYGNMNRLGNGTSGTTSSVGLSSVGAAVILHLPQR</sequence>
<evidence type="ECO:0000313" key="3">
    <source>
        <dbReference type="Proteomes" id="UP000236728"/>
    </source>
</evidence>